<evidence type="ECO:0000256" key="1">
    <source>
        <dbReference type="ARBA" id="ARBA00022703"/>
    </source>
</evidence>
<proteinExistence type="predicted"/>
<dbReference type="GO" id="GO:0043027">
    <property type="term" value="F:cysteine-type endopeptidase inhibitor activity involved in apoptotic process"/>
    <property type="evidence" value="ECO:0007669"/>
    <property type="project" value="InterPro"/>
</dbReference>
<evidence type="ECO:0000313" key="9">
    <source>
        <dbReference type="EMBL" id="PKK24925.1"/>
    </source>
</evidence>
<dbReference type="Pfam" id="PF17889">
    <property type="entry name" value="NLRC4_HD"/>
    <property type="match status" value="1"/>
</dbReference>
<dbReference type="GO" id="GO:0070269">
    <property type="term" value="P:pyroptotic inflammatory response"/>
    <property type="evidence" value="ECO:0007669"/>
    <property type="project" value="TreeGrafter"/>
</dbReference>
<feature type="domain" description="NACHT" evidence="8">
    <location>
        <begin position="488"/>
        <end position="608"/>
    </location>
</feature>
<dbReference type="InterPro" id="IPR028789">
    <property type="entry name" value="Naip"/>
</dbReference>
<comment type="caution">
    <text evidence="9">The sequence shown here is derived from an EMBL/GenBank/DDBJ whole genome shotgun (WGS) entry which is preliminary data.</text>
</comment>
<dbReference type="CDD" id="cd00022">
    <property type="entry name" value="BIR"/>
    <property type="match status" value="3"/>
</dbReference>
<name>A0A2I0M5H2_COLLI</name>
<dbReference type="InterPro" id="IPR053882">
    <property type="entry name" value="Nlrc4-like_WHD"/>
</dbReference>
<dbReference type="STRING" id="8932.A0A2I0M5H2"/>
<dbReference type="GO" id="GO:0006915">
    <property type="term" value="P:apoptotic process"/>
    <property type="evidence" value="ECO:0007669"/>
    <property type="project" value="UniProtKB-KW"/>
</dbReference>
<dbReference type="Pfam" id="PF05729">
    <property type="entry name" value="NACHT"/>
    <property type="match status" value="1"/>
</dbReference>
<dbReference type="Pfam" id="PF00653">
    <property type="entry name" value="BIR"/>
    <property type="match status" value="3"/>
</dbReference>
<sequence length="1432" mass="162605">MNCQNSRSSSLLGQTLRETDNKMSYKEDPTVETNDNEIRELNPSALLACFPNSTFDFQKFAEDKEAEFQELRKQLPKGYNPTMRNEQNRLKSFLSYKSHASWSLTEMSAAGFYHTCVQSSVQCFCCGLVLFATKVRCTPYEQHKKFSSTCAFILGKEVGNISKYDIRVQKLAENPAEHSDRYSAEEARLQSFGGWPFYAKGTKPDSLARAGFFFTGKKDVVQCFACGGCLGNWEDGDDPWREHAKWFPECEFLQSKKSSEEIKKHIETYPGFVGVVGRHFTASFVKENLPTATGDVVLNIFEDEGVRLDSFKTWPAEAPVEATALAKAGFFYTGRDDIAQCFNCAGCLGKWEEGDDPMEGHAKWFPDSNCMQILGKSLEEQPESPSTSRSAQTACKGNIEEKANLPSVGADMTLSESQHLQEARNLTEQLKEAYNDKSFRKLFSFGNSNHLAIDLKILYGDLSVVSKDINDQPIQQLFLHDILVNLNSTTVLEGETGSGKTALLRKIALLWASGCCPILSRFKFVFYLSLTYARSDQSMAEIICNQPVGFVGPLTETTLRDVIQPLKNQVLFLLDDYSEINSVPQVVEELIQRNHLYQHCLVVAARTNRTREIRKYASTTLSIAEFPLSSILYVLKKLFSYNIGLVEHLIFQMEIKKSMQTILKTPLFMVSLAAYWVQHPKGNLISDKAIFKAYLLYHLLKHNEEREHILAMFSSCGELAITGLFKSSFDFTEYDLSEAGVDGDEAVRLGLLSKFTAQRLHPIYKFFHPLFQEFLAGRRLSELLVSDEKEKLDRGLQYLQQVNTFRKVAGRYNFLLDYTCSFSSKAVPQVISHLFKLTDCKASLESQSENYEHLQHHADLLERMLFVDHISFLDPKLLLSVFIQHVLDFAISVVYGSNTVSVCAPIIFQFLRGKDISLTSFSPLKECELRFFRDYPESLSLPSSFQVSVRGIDHKQEFMMSEIGACYSSLGRPILDRDYAPAFPCFNDVAQKQKEGEEEIHRFLSLRQRHLPDSTVRPFLLTTRKMPLLKCTFSHISSFQEADLRNLMTLFSVADCIELELNNSPGFIEVIRPAIEQYKELFKKCSLHHLNLSIIEQELLLSMPFVECLEINEKEIPELLFSNLDKFICLEELSVSQCKNGNVFDRVPDGFKNLRNVKKLLMSRMKFENDSRLVECIKNFEDLSVFHLDCSSYLNPEPLLEAISSCKKLIELKLTGSFLGDRDLLSLAAALPNFVSLRVLDLASQRFEDKEACEIFAYNLGVLLNLEELIIPAGKGITSAAKLIVQQCLHLLHLRCFSFALHMDDDSLLEIAKVANCGGFQKLENLSLSVNHSVTETGWRNFFKTLNNMPALKKLDISRLFTHQIKASAPTVTAFVQCVSRLPGLVTIQMLGWLLDAEDLQMFDIMKEQHPQSRSLKLSWQWIVPVSPIFQD</sequence>
<dbReference type="SUPFAM" id="SSF52047">
    <property type="entry name" value="RNI-like"/>
    <property type="match status" value="1"/>
</dbReference>
<keyword evidence="1" id="KW-0053">Apoptosis</keyword>
<dbReference type="GO" id="GO:0005524">
    <property type="term" value="F:ATP binding"/>
    <property type="evidence" value="ECO:0007669"/>
    <property type="project" value="UniProtKB-KW"/>
</dbReference>
<evidence type="ECO:0000256" key="4">
    <source>
        <dbReference type="ARBA" id="ARBA00022741"/>
    </source>
</evidence>
<dbReference type="PROSITE" id="PS50837">
    <property type="entry name" value="NACHT"/>
    <property type="match status" value="1"/>
</dbReference>
<keyword evidence="5" id="KW-0862">Zinc</keyword>
<dbReference type="PANTHER" id="PTHR46914">
    <property type="entry name" value="BACULOVIRAL IAP REPEAT-CONTAINING PROTEIN 1"/>
    <property type="match status" value="1"/>
</dbReference>
<accession>A0A2I0M5H2</accession>
<dbReference type="GO" id="GO:0042742">
    <property type="term" value="P:defense response to bacterium"/>
    <property type="evidence" value="ECO:0007669"/>
    <property type="project" value="TreeGrafter"/>
</dbReference>
<dbReference type="GO" id="GO:0016045">
    <property type="term" value="P:detection of bacterium"/>
    <property type="evidence" value="ECO:0007669"/>
    <property type="project" value="TreeGrafter"/>
</dbReference>
<dbReference type="Gene3D" id="3.80.10.10">
    <property type="entry name" value="Ribonuclease Inhibitor"/>
    <property type="match status" value="1"/>
</dbReference>
<evidence type="ECO:0000256" key="2">
    <source>
        <dbReference type="ARBA" id="ARBA00022723"/>
    </source>
</evidence>
<keyword evidence="10" id="KW-1185">Reference proteome</keyword>
<dbReference type="Pfam" id="PF22524">
    <property type="entry name" value="WHD_Nlrc4"/>
    <property type="match status" value="1"/>
</dbReference>
<reference evidence="9 10" key="1">
    <citation type="journal article" date="2013" name="Science">
        <title>Genomic diversity and evolution of the head crest in the rock pigeon.</title>
        <authorList>
            <person name="Shapiro M.D."/>
            <person name="Kronenberg Z."/>
            <person name="Li C."/>
            <person name="Domyan E.T."/>
            <person name="Pan H."/>
            <person name="Campbell M."/>
            <person name="Tan H."/>
            <person name="Huff C.D."/>
            <person name="Hu H."/>
            <person name="Vickrey A.I."/>
            <person name="Nielsen S.C."/>
            <person name="Stringham S.A."/>
            <person name="Hu H."/>
            <person name="Willerslev E."/>
            <person name="Gilbert M.T."/>
            <person name="Yandell M."/>
            <person name="Zhang G."/>
            <person name="Wang J."/>
        </authorList>
    </citation>
    <scope>NUCLEOTIDE SEQUENCE [LARGE SCALE GENOMIC DNA]</scope>
    <source>
        <tissue evidence="9">Blood</tissue>
    </source>
</reference>
<dbReference type="InterPro" id="IPR027417">
    <property type="entry name" value="P-loop_NTPase"/>
</dbReference>
<evidence type="ECO:0000256" key="7">
    <source>
        <dbReference type="SAM" id="MobiDB-lite"/>
    </source>
</evidence>
<evidence type="ECO:0000256" key="6">
    <source>
        <dbReference type="ARBA" id="ARBA00022840"/>
    </source>
</evidence>
<feature type="compositionally biased region" description="Polar residues" evidence="7">
    <location>
        <begin position="1"/>
        <end position="13"/>
    </location>
</feature>
<evidence type="ECO:0000259" key="8">
    <source>
        <dbReference type="PROSITE" id="PS50837"/>
    </source>
</evidence>
<protein>
    <submittedName>
        <fullName evidence="9">NLR family, apoptosis inhibitory protein</fullName>
    </submittedName>
</protein>
<keyword evidence="2" id="KW-0479">Metal-binding</keyword>
<dbReference type="InterPro" id="IPR001370">
    <property type="entry name" value="BIR_rpt"/>
</dbReference>
<dbReference type="EMBL" id="AKCR02000037">
    <property type="protein sequence ID" value="PKK24925.1"/>
    <property type="molecule type" value="Genomic_DNA"/>
</dbReference>
<dbReference type="InterPro" id="IPR040535">
    <property type="entry name" value="NLRC4_HD"/>
</dbReference>
<evidence type="ECO:0000256" key="3">
    <source>
        <dbReference type="ARBA" id="ARBA00022737"/>
    </source>
</evidence>
<dbReference type="SUPFAM" id="SSF52540">
    <property type="entry name" value="P-loop containing nucleoside triphosphate hydrolases"/>
    <property type="match status" value="1"/>
</dbReference>
<evidence type="ECO:0000313" key="10">
    <source>
        <dbReference type="Proteomes" id="UP000053872"/>
    </source>
</evidence>
<gene>
    <name evidence="9" type="primary">NAIP</name>
    <name evidence="9" type="ORF">A306_00009882</name>
</gene>
<dbReference type="GO" id="GO:0072557">
    <property type="term" value="C:IPAF inflammasome complex"/>
    <property type="evidence" value="ECO:0007669"/>
    <property type="project" value="TreeGrafter"/>
</dbReference>
<organism evidence="9 10">
    <name type="scientific">Columba livia</name>
    <name type="common">Rock dove</name>
    <dbReference type="NCBI Taxonomy" id="8932"/>
    <lineage>
        <taxon>Eukaryota</taxon>
        <taxon>Metazoa</taxon>
        <taxon>Chordata</taxon>
        <taxon>Craniata</taxon>
        <taxon>Vertebrata</taxon>
        <taxon>Euteleostomi</taxon>
        <taxon>Archelosauria</taxon>
        <taxon>Archosauria</taxon>
        <taxon>Dinosauria</taxon>
        <taxon>Saurischia</taxon>
        <taxon>Theropoda</taxon>
        <taxon>Coelurosauria</taxon>
        <taxon>Aves</taxon>
        <taxon>Neognathae</taxon>
        <taxon>Neoaves</taxon>
        <taxon>Columbimorphae</taxon>
        <taxon>Columbiformes</taxon>
        <taxon>Columbidae</taxon>
        <taxon>Columba</taxon>
    </lineage>
</organism>
<dbReference type="InParanoid" id="A0A2I0M5H2"/>
<keyword evidence="3" id="KW-0677">Repeat</keyword>
<dbReference type="SMART" id="SM00238">
    <property type="entry name" value="BIR"/>
    <property type="match status" value="3"/>
</dbReference>
<dbReference type="PROSITE" id="PS01282">
    <property type="entry name" value="BIR_REPEAT_1"/>
    <property type="match status" value="1"/>
</dbReference>
<keyword evidence="4" id="KW-0547">Nucleotide-binding</keyword>
<feature type="compositionally biased region" description="Basic and acidic residues" evidence="7">
    <location>
        <begin position="17"/>
        <end position="29"/>
    </location>
</feature>
<dbReference type="Gene3D" id="3.40.50.300">
    <property type="entry name" value="P-loop containing nucleotide triphosphate hydrolases"/>
    <property type="match status" value="1"/>
</dbReference>
<dbReference type="SUPFAM" id="SSF57924">
    <property type="entry name" value="Inhibitor of apoptosis (IAP) repeat"/>
    <property type="match status" value="3"/>
</dbReference>
<dbReference type="GO" id="GO:0043066">
    <property type="term" value="P:negative regulation of apoptotic process"/>
    <property type="evidence" value="ECO:0007669"/>
    <property type="project" value="InterPro"/>
</dbReference>
<dbReference type="InterPro" id="IPR032675">
    <property type="entry name" value="LRR_dom_sf"/>
</dbReference>
<dbReference type="Gene3D" id="1.10.1170.10">
    <property type="entry name" value="Inhibitor Of Apoptosis Protein (2mihbC-IAP-1), Chain A"/>
    <property type="match status" value="3"/>
</dbReference>
<evidence type="ECO:0000256" key="5">
    <source>
        <dbReference type="ARBA" id="ARBA00022833"/>
    </source>
</evidence>
<dbReference type="Proteomes" id="UP000053872">
    <property type="component" value="Unassembled WGS sequence"/>
</dbReference>
<dbReference type="FunFam" id="3.40.50.300:FF:001126">
    <property type="entry name" value="Baculoviral IAP repeat-containing protein 1"/>
    <property type="match status" value="1"/>
</dbReference>
<dbReference type="PANTHER" id="PTHR46914:SF1">
    <property type="entry name" value="BACULOVIRAL IAP REPEAT-CONTAINING PROTEIN 1"/>
    <property type="match status" value="1"/>
</dbReference>
<keyword evidence="6" id="KW-0067">ATP-binding</keyword>
<feature type="region of interest" description="Disordered" evidence="7">
    <location>
        <begin position="1"/>
        <end position="34"/>
    </location>
</feature>
<dbReference type="GO" id="GO:0046872">
    <property type="term" value="F:metal ion binding"/>
    <property type="evidence" value="ECO:0007669"/>
    <property type="project" value="UniProtKB-KW"/>
</dbReference>
<dbReference type="InterPro" id="IPR007111">
    <property type="entry name" value="NACHT_NTPase"/>
</dbReference>
<dbReference type="PROSITE" id="PS50143">
    <property type="entry name" value="BIR_REPEAT_2"/>
    <property type="match status" value="3"/>
</dbReference>